<comment type="similarity">
    <text evidence="2 12">Belongs to the sodium:solute symporter (SSF) (TC 2.A.21) family.</text>
</comment>
<feature type="transmembrane region" description="Helical" evidence="14">
    <location>
        <begin position="6"/>
        <end position="26"/>
    </location>
</feature>
<evidence type="ECO:0000313" key="15">
    <source>
        <dbReference type="EMBL" id="MFC7197955.1"/>
    </source>
</evidence>
<evidence type="ECO:0000256" key="2">
    <source>
        <dbReference type="ARBA" id="ARBA00006434"/>
    </source>
</evidence>
<reference evidence="15" key="3">
    <citation type="submission" date="2024-09" db="EMBL/GenBank/DDBJ databases">
        <authorList>
            <person name="Sun Q."/>
        </authorList>
    </citation>
    <scope>NUCLEOTIDE SEQUENCE</scope>
    <source>
        <strain evidence="15">NBRC 114356</strain>
    </source>
</reference>
<keyword evidence="6" id="KW-0769">Symport</keyword>
<accession>A0ABD5YZX7</accession>
<dbReference type="GO" id="GO:0005886">
    <property type="term" value="C:plasma membrane"/>
    <property type="evidence" value="ECO:0007669"/>
    <property type="project" value="UniProtKB-SubCell"/>
</dbReference>
<evidence type="ECO:0000256" key="3">
    <source>
        <dbReference type="ARBA" id="ARBA00022448"/>
    </source>
</evidence>
<feature type="region of interest" description="Disordered" evidence="13">
    <location>
        <begin position="500"/>
        <end position="521"/>
    </location>
</feature>
<feature type="transmembrane region" description="Helical" evidence="14">
    <location>
        <begin position="376"/>
        <end position="395"/>
    </location>
</feature>
<feature type="compositionally biased region" description="Basic and acidic residues" evidence="13">
    <location>
        <begin position="500"/>
        <end position="509"/>
    </location>
</feature>
<dbReference type="PANTHER" id="PTHR48086">
    <property type="entry name" value="SODIUM/PROLINE SYMPORTER-RELATED"/>
    <property type="match status" value="1"/>
</dbReference>
<evidence type="ECO:0000256" key="8">
    <source>
        <dbReference type="ARBA" id="ARBA00023053"/>
    </source>
</evidence>
<organism evidence="15 17">
    <name type="scientific">Halospeciosus flavus</name>
    <dbReference type="NCBI Taxonomy" id="3032283"/>
    <lineage>
        <taxon>Archaea</taxon>
        <taxon>Methanobacteriati</taxon>
        <taxon>Methanobacteriota</taxon>
        <taxon>Stenosarchaea group</taxon>
        <taxon>Halobacteria</taxon>
        <taxon>Halobacteriales</taxon>
        <taxon>Halobacteriaceae</taxon>
        <taxon>Halospeciosus</taxon>
    </lineage>
</organism>
<feature type="transmembrane region" description="Helical" evidence="14">
    <location>
        <begin position="469"/>
        <end position="487"/>
    </location>
</feature>
<keyword evidence="3" id="KW-0813">Transport</keyword>
<dbReference type="PANTHER" id="PTHR48086:SF3">
    <property type="entry name" value="SODIUM_PROLINE SYMPORTER"/>
    <property type="match status" value="1"/>
</dbReference>
<dbReference type="RefSeq" id="WP_279528541.1">
    <property type="nucleotide sequence ID" value="NZ_CP122312.1"/>
</dbReference>
<keyword evidence="9" id="KW-0406">Ion transport</keyword>
<dbReference type="InterPro" id="IPR001734">
    <property type="entry name" value="Na/solute_symporter"/>
</dbReference>
<dbReference type="InterPro" id="IPR038377">
    <property type="entry name" value="Na/Glc_symporter_sf"/>
</dbReference>
<evidence type="ECO:0000256" key="13">
    <source>
        <dbReference type="SAM" id="MobiDB-lite"/>
    </source>
</evidence>
<name>A0ABD5YZX7_9EURY</name>
<evidence type="ECO:0000256" key="5">
    <source>
        <dbReference type="ARBA" id="ARBA00022692"/>
    </source>
</evidence>
<evidence type="ECO:0000256" key="14">
    <source>
        <dbReference type="SAM" id="Phobius"/>
    </source>
</evidence>
<evidence type="ECO:0000256" key="4">
    <source>
        <dbReference type="ARBA" id="ARBA00022475"/>
    </source>
</evidence>
<dbReference type="Gene3D" id="1.20.1730.10">
    <property type="entry name" value="Sodium/glucose cotransporter"/>
    <property type="match status" value="1"/>
</dbReference>
<feature type="transmembrane region" description="Helical" evidence="14">
    <location>
        <begin position="78"/>
        <end position="97"/>
    </location>
</feature>
<keyword evidence="5 14" id="KW-0812">Transmembrane</keyword>
<keyword evidence="4" id="KW-1003">Cell membrane</keyword>
<comment type="caution">
    <text evidence="15">The sequence shown here is derived from an EMBL/GenBank/DDBJ whole genome shotgun (WGS) entry which is preliminary data.</text>
</comment>
<evidence type="ECO:0000256" key="6">
    <source>
        <dbReference type="ARBA" id="ARBA00022847"/>
    </source>
</evidence>
<comment type="subcellular location">
    <subcellularLocation>
        <location evidence="1">Cell membrane</location>
        <topology evidence="1">Multi-pass membrane protein</topology>
    </subcellularLocation>
</comment>
<feature type="transmembrane region" description="Helical" evidence="14">
    <location>
        <begin position="47"/>
        <end position="66"/>
    </location>
</feature>
<keyword evidence="8" id="KW-0915">Sodium</keyword>
<evidence type="ECO:0000256" key="10">
    <source>
        <dbReference type="ARBA" id="ARBA00023136"/>
    </source>
</evidence>
<dbReference type="Proteomes" id="UP001596447">
    <property type="component" value="Unassembled WGS sequence"/>
</dbReference>
<dbReference type="EMBL" id="JBHTAR010000001">
    <property type="protein sequence ID" value="MFC7197955.1"/>
    <property type="molecule type" value="Genomic_DNA"/>
</dbReference>
<dbReference type="Pfam" id="PF00474">
    <property type="entry name" value="SSF"/>
    <property type="match status" value="1"/>
</dbReference>
<feature type="transmembrane region" description="Helical" evidence="14">
    <location>
        <begin position="190"/>
        <end position="210"/>
    </location>
</feature>
<keyword evidence="7 14" id="KW-1133">Transmembrane helix</keyword>
<feature type="transmembrane region" description="Helical" evidence="14">
    <location>
        <begin position="163"/>
        <end position="183"/>
    </location>
</feature>
<dbReference type="CDD" id="cd10322">
    <property type="entry name" value="SLC5sbd"/>
    <property type="match status" value="1"/>
</dbReference>
<keyword evidence="10 14" id="KW-0472">Membrane</keyword>
<feature type="transmembrane region" description="Helical" evidence="14">
    <location>
        <begin position="236"/>
        <end position="257"/>
    </location>
</feature>
<evidence type="ECO:0000256" key="9">
    <source>
        <dbReference type="ARBA" id="ARBA00023065"/>
    </source>
</evidence>
<keyword evidence="17" id="KW-1185">Reference proteome</keyword>
<feature type="transmembrane region" description="Helical" evidence="14">
    <location>
        <begin position="435"/>
        <end position="457"/>
    </location>
</feature>
<evidence type="ECO:0000256" key="7">
    <source>
        <dbReference type="ARBA" id="ARBA00022989"/>
    </source>
</evidence>
<dbReference type="AlphaFoldDB" id="A0ABD5YZX7"/>
<dbReference type="GO" id="GO:0015293">
    <property type="term" value="F:symporter activity"/>
    <property type="evidence" value="ECO:0007669"/>
    <property type="project" value="UniProtKB-KW"/>
</dbReference>
<dbReference type="GO" id="GO:0006814">
    <property type="term" value="P:sodium ion transport"/>
    <property type="evidence" value="ECO:0007669"/>
    <property type="project" value="UniProtKB-KW"/>
</dbReference>
<dbReference type="InterPro" id="IPR050277">
    <property type="entry name" value="Sodium:Solute_Symporter"/>
</dbReference>
<feature type="transmembrane region" description="Helical" evidence="14">
    <location>
        <begin position="278"/>
        <end position="302"/>
    </location>
</feature>
<dbReference type="EMBL" id="JBHTAR010000011">
    <property type="protein sequence ID" value="MFC7198579.1"/>
    <property type="molecule type" value="Genomic_DNA"/>
</dbReference>
<feature type="transmembrane region" description="Helical" evidence="14">
    <location>
        <begin position="127"/>
        <end position="151"/>
    </location>
</feature>
<evidence type="ECO:0000256" key="11">
    <source>
        <dbReference type="ARBA" id="ARBA00023201"/>
    </source>
</evidence>
<protein>
    <submittedName>
        <fullName evidence="15">Sodium:solute symporter</fullName>
    </submittedName>
</protein>
<evidence type="ECO:0000256" key="12">
    <source>
        <dbReference type="RuleBase" id="RU362091"/>
    </source>
</evidence>
<dbReference type="PROSITE" id="PS50283">
    <property type="entry name" value="NA_SOLUT_SYMP_3"/>
    <property type="match status" value="1"/>
</dbReference>
<feature type="transmembrane region" description="Helical" evidence="14">
    <location>
        <begin position="322"/>
        <end position="355"/>
    </location>
</feature>
<reference evidence="15" key="1">
    <citation type="journal article" date="2014" name="Int. J. Syst. Evol. Microbiol.">
        <title>Complete genome sequence of Corynebacterium casei LMG S-19264T (=DSM 44701T), isolated from a smear-ripened cheese.</title>
        <authorList>
            <consortium name="US DOE Joint Genome Institute (JGI-PGF)"/>
            <person name="Walter F."/>
            <person name="Albersmeier A."/>
            <person name="Kalinowski J."/>
            <person name="Ruckert C."/>
        </authorList>
    </citation>
    <scope>NUCLEOTIDE SEQUENCE [LARGE SCALE GENOMIC DNA]</scope>
    <source>
        <strain evidence="15">NBRC 114356</strain>
    </source>
</reference>
<evidence type="ECO:0000256" key="1">
    <source>
        <dbReference type="ARBA" id="ARBA00004651"/>
    </source>
</evidence>
<feature type="transmembrane region" description="Helical" evidence="14">
    <location>
        <begin position="401"/>
        <end position="423"/>
    </location>
</feature>
<evidence type="ECO:0000313" key="17">
    <source>
        <dbReference type="Proteomes" id="UP001596447"/>
    </source>
</evidence>
<reference evidence="17" key="2">
    <citation type="journal article" date="2019" name="Int. J. Syst. Evol. Microbiol.">
        <title>The Global Catalogue of Microorganisms (GCM) 10K type strain sequencing project: providing services to taxonomists for standard genome sequencing and annotation.</title>
        <authorList>
            <consortium name="The Broad Institute Genomics Platform"/>
            <consortium name="The Broad Institute Genome Sequencing Center for Infectious Disease"/>
            <person name="Wu L."/>
            <person name="Ma J."/>
        </authorList>
    </citation>
    <scope>NUCLEOTIDE SEQUENCE [LARGE SCALE GENOMIC DNA]</scope>
    <source>
        <strain evidence="17">XZGYJ-43</strain>
    </source>
</reference>
<evidence type="ECO:0000313" key="16">
    <source>
        <dbReference type="EMBL" id="MFC7198579.1"/>
    </source>
</evidence>
<keyword evidence="11" id="KW-0739">Sodium transport</keyword>
<gene>
    <name evidence="15" type="ORF">ACFQJ9_00275</name>
    <name evidence="16" type="ORF">ACFQJ9_03915</name>
</gene>
<proteinExistence type="inferred from homology"/>
<sequence>MASSSVTTLAWGFLLGYLVLMIGLGYKGYRQTDSQDDYATARGGFGFLMLSLAYAATVASGSTFMGMPGMAYGMGFKVGYYAILYPVGAYIGMMIVARITKKVGDRFGSQSVPDFLGDRYQSPVLRVLAALVALFLLFYVMSQITAAGWLFDTILGVNYDVGIWLAGGLLLVYLTAGGTYADILTDGVQGAIMIAITALVAFMFVTGWGIEGGPVAVNAALPSQMQWDVHTSDQNATFASGWAIFLLLVAHIGFTALPHLGNKFFAIKSTQYMKKFMLASAVIGISLPLMFLGGIVGRAMGIQVQNPDAILPVLFMQTLPPVVAAFLSVAILSAIVSTADGLIIAISQIFANDLYRKTYVPMKDEQPDQSRIDQRALWISRISTVVVTVAAILAVRTPPEYLAVLLWVGIGGIIASYGGPYLVGTLREETSKTAAITAFVAGFLTFFVLHLGPRFGLYEGWFPYNQNPFAASGIGFMISCALTYVVSKFTEPLPEEHLNKVFSTRRSEESTGSDAHGTSGD</sequence>